<dbReference type="Proteomes" id="UP001449225">
    <property type="component" value="Unassembled WGS sequence"/>
</dbReference>
<keyword evidence="2" id="KW-1185">Reference proteome</keyword>
<organism evidence="1 2">
    <name type="scientific">Neptuniibacter pectenicola</name>
    <dbReference type="NCBI Taxonomy" id="1806669"/>
    <lineage>
        <taxon>Bacteria</taxon>
        <taxon>Pseudomonadati</taxon>
        <taxon>Pseudomonadota</taxon>
        <taxon>Gammaproteobacteria</taxon>
        <taxon>Oceanospirillales</taxon>
        <taxon>Oceanospirillaceae</taxon>
        <taxon>Neptuniibacter</taxon>
    </lineage>
</organism>
<sequence length="157" mass="17285">MFKKPLKLAGSFALILMVAFAVVGIGFNLYASKYLDAATPYLEQNMPAVVSWDFERLKPLLTPESRAVFETEQGQRVYKMFSKLGRLTSLDAPKFLNAKAGVALDKEPYEVINFSILGHFEAGDAEITLTLVTAGDSYQIDYINMGSDAFLAPSLSD</sequence>
<dbReference type="EMBL" id="JBBMRA010000002">
    <property type="protein sequence ID" value="MEM5535365.1"/>
    <property type="molecule type" value="Genomic_DNA"/>
</dbReference>
<evidence type="ECO:0000313" key="1">
    <source>
        <dbReference type="EMBL" id="MEM5535365.1"/>
    </source>
</evidence>
<proteinExistence type="predicted"/>
<gene>
    <name evidence="1" type="ORF">WNY58_03065</name>
</gene>
<reference evidence="1 2" key="1">
    <citation type="submission" date="2024-03" db="EMBL/GenBank/DDBJ databases">
        <title>Community enrichment and isolation of bacterial strains for fucoidan degradation.</title>
        <authorList>
            <person name="Sichert A."/>
        </authorList>
    </citation>
    <scope>NUCLEOTIDE SEQUENCE [LARGE SCALE GENOMIC DNA]</scope>
    <source>
        <strain evidence="1 2">AS76</strain>
    </source>
</reference>
<accession>A0ABU9TNS7</accession>
<protein>
    <submittedName>
        <fullName evidence="1">Uncharacterized protein</fullName>
    </submittedName>
</protein>
<name>A0ABU9TNS7_9GAMM</name>
<comment type="caution">
    <text evidence="1">The sequence shown here is derived from an EMBL/GenBank/DDBJ whole genome shotgun (WGS) entry which is preliminary data.</text>
</comment>
<dbReference type="RefSeq" id="WP_342853696.1">
    <property type="nucleotide sequence ID" value="NZ_JBBMRA010000002.1"/>
</dbReference>
<evidence type="ECO:0000313" key="2">
    <source>
        <dbReference type="Proteomes" id="UP001449225"/>
    </source>
</evidence>